<keyword evidence="3" id="KW-1185">Reference proteome</keyword>
<dbReference type="OrthoDB" id="6174477at2"/>
<reference evidence="2 3" key="1">
    <citation type="submission" date="2016-10" db="EMBL/GenBank/DDBJ databases">
        <authorList>
            <person name="de Groot N.N."/>
        </authorList>
    </citation>
    <scope>NUCLEOTIDE SEQUENCE [LARGE SCALE GENOMIC DNA]</scope>
    <source>
        <strain evidence="2 3">DSM 26424</strain>
    </source>
</reference>
<proteinExistence type="predicted"/>
<evidence type="ECO:0000256" key="1">
    <source>
        <dbReference type="SAM" id="SignalP"/>
    </source>
</evidence>
<sequence>MRLCVIGNSHVAMLMAAHAADPAGITPAWFAKPGLRPDEMVLNGTVLSAASEELRARLDGFGTAPVLDLAAFDAVAIVALAPSVFAAMRLLQDHDVTGWPSGTRRVAKALRSERPLKRPLLTRAALRAALIGQMQASPAAGLAAALRATAPDLPVSFIAQPFPAESMLSAESRYPVFRRIAEAGDGAALAEDLSAAEDAVFCPLGTAILRQPTETVARGCHSRDVVMRGAKRLAGGRQQDEDPLHANAVLGADLLCRLYRSHESHKITLKTDI</sequence>
<keyword evidence="1" id="KW-0732">Signal</keyword>
<name>A0A1G8PWA7_9RHOB</name>
<evidence type="ECO:0000313" key="2">
    <source>
        <dbReference type="EMBL" id="SDI96723.1"/>
    </source>
</evidence>
<accession>A0A1G8PWA7</accession>
<gene>
    <name evidence="2" type="ORF">SAMN04487993_1013157</name>
</gene>
<protein>
    <submittedName>
        <fullName evidence="2">Uncharacterized protein</fullName>
    </submittedName>
</protein>
<organism evidence="2 3">
    <name type="scientific">Salipiger marinus</name>
    <dbReference type="NCBI Taxonomy" id="555512"/>
    <lineage>
        <taxon>Bacteria</taxon>
        <taxon>Pseudomonadati</taxon>
        <taxon>Pseudomonadota</taxon>
        <taxon>Alphaproteobacteria</taxon>
        <taxon>Rhodobacterales</taxon>
        <taxon>Roseobacteraceae</taxon>
        <taxon>Salipiger</taxon>
    </lineage>
</organism>
<dbReference type="AlphaFoldDB" id="A0A1G8PWA7"/>
<dbReference type="STRING" id="555512.SAMN04487993_1013157"/>
<evidence type="ECO:0000313" key="3">
    <source>
        <dbReference type="Proteomes" id="UP000199093"/>
    </source>
</evidence>
<dbReference type="RefSeq" id="WP_089848817.1">
    <property type="nucleotide sequence ID" value="NZ_FNEJ01000013.1"/>
</dbReference>
<dbReference type="Proteomes" id="UP000199093">
    <property type="component" value="Unassembled WGS sequence"/>
</dbReference>
<feature type="chain" id="PRO_5011753005" evidence="1">
    <location>
        <begin position="20"/>
        <end position="273"/>
    </location>
</feature>
<dbReference type="EMBL" id="FNEJ01000013">
    <property type="protein sequence ID" value="SDI96723.1"/>
    <property type="molecule type" value="Genomic_DNA"/>
</dbReference>
<feature type="signal peptide" evidence="1">
    <location>
        <begin position="1"/>
        <end position="19"/>
    </location>
</feature>